<comment type="function">
    <text evidence="5">Endoribonuclease that initiates mRNA decay.</text>
</comment>
<dbReference type="SUPFAM" id="SSF54791">
    <property type="entry name" value="Eukaryotic type KH-domain (KH-domain type I)"/>
    <property type="match status" value="1"/>
</dbReference>
<dbReference type="AlphaFoldDB" id="A0A2H0TR50"/>
<dbReference type="Proteomes" id="UP000230154">
    <property type="component" value="Unassembled WGS sequence"/>
</dbReference>
<evidence type="ECO:0000256" key="1">
    <source>
        <dbReference type="ARBA" id="ARBA00022722"/>
    </source>
</evidence>
<evidence type="ECO:0000256" key="6">
    <source>
        <dbReference type="NCBIfam" id="TIGR03319"/>
    </source>
</evidence>
<keyword evidence="3 5" id="KW-0378">Hydrolase</keyword>
<dbReference type="CDD" id="cd22431">
    <property type="entry name" value="KH-I_RNaseY"/>
    <property type="match status" value="1"/>
</dbReference>
<dbReference type="SMART" id="SM00322">
    <property type="entry name" value="KH"/>
    <property type="match status" value="1"/>
</dbReference>
<dbReference type="GO" id="GO:0003723">
    <property type="term" value="F:RNA binding"/>
    <property type="evidence" value="ECO:0007669"/>
    <property type="project" value="UniProtKB-UniRule"/>
</dbReference>
<dbReference type="Pfam" id="PF01966">
    <property type="entry name" value="HD"/>
    <property type="match status" value="1"/>
</dbReference>
<keyword evidence="4 5" id="KW-0694">RNA-binding</keyword>
<dbReference type="InterPro" id="IPR006674">
    <property type="entry name" value="HD_domain"/>
</dbReference>
<dbReference type="PANTHER" id="PTHR12826:SF15">
    <property type="entry name" value="RIBONUCLEASE Y"/>
    <property type="match status" value="1"/>
</dbReference>
<dbReference type="InterPro" id="IPR022711">
    <property type="entry name" value="RNase_Y_N"/>
</dbReference>
<dbReference type="EMBL" id="PFCB01000031">
    <property type="protein sequence ID" value="PIR74016.1"/>
    <property type="molecule type" value="Genomic_DNA"/>
</dbReference>
<keyword evidence="7" id="KW-0175">Coiled coil</keyword>
<evidence type="ECO:0000256" key="5">
    <source>
        <dbReference type="HAMAP-Rule" id="MF_00335"/>
    </source>
</evidence>
<dbReference type="InterPro" id="IPR004087">
    <property type="entry name" value="KH_dom"/>
</dbReference>
<feature type="domain" description="HD" evidence="8">
    <location>
        <begin position="323"/>
        <end position="415"/>
    </location>
</feature>
<dbReference type="Gene3D" id="1.10.3210.10">
    <property type="entry name" value="Hypothetical protein af1432"/>
    <property type="match status" value="1"/>
</dbReference>
<dbReference type="InterPro" id="IPR017705">
    <property type="entry name" value="Ribonuclease_Y"/>
</dbReference>
<comment type="similarity">
    <text evidence="5">Belongs to the RNase Y family.</text>
</comment>
<protein>
    <recommendedName>
        <fullName evidence="5 6">Ribonuclease Y</fullName>
        <shortName evidence="5">RNase Y</shortName>
        <ecNumber evidence="5 6">3.1.-.-</ecNumber>
    </recommendedName>
</protein>
<dbReference type="Gene3D" id="3.30.1370.10">
    <property type="entry name" value="K Homology domain, type 1"/>
    <property type="match status" value="1"/>
</dbReference>
<dbReference type="GO" id="GO:0005886">
    <property type="term" value="C:plasma membrane"/>
    <property type="evidence" value="ECO:0007669"/>
    <property type="project" value="UniProtKB-UniRule"/>
</dbReference>
<dbReference type="InterPro" id="IPR036612">
    <property type="entry name" value="KH_dom_type_1_sf"/>
</dbReference>
<dbReference type="InterPro" id="IPR006675">
    <property type="entry name" value="HDIG_dom"/>
</dbReference>
<dbReference type="GO" id="GO:0016787">
    <property type="term" value="F:hydrolase activity"/>
    <property type="evidence" value="ECO:0007669"/>
    <property type="project" value="UniProtKB-KW"/>
</dbReference>
<evidence type="ECO:0000256" key="7">
    <source>
        <dbReference type="SAM" id="Coils"/>
    </source>
</evidence>
<dbReference type="Pfam" id="PF12072">
    <property type="entry name" value="RNase_Y_N"/>
    <property type="match status" value="1"/>
</dbReference>
<name>A0A2H0TR50_9BACT</name>
<sequence length="506" mass="57132">MEKIILSLAGSALLGVALGYFLRMQMAQAKANSVEALAEKRLIEAKNKEQEIILKAKEKSIALIDDAKKEEERRRQEVDKTRARLEQRESMFDKKISEFDDRKAKLEEKVKEIQEIKVTVEQARDQAVTKLETISGYSKDEAKGELMSVVEESSKDDLLHLRMKLDQRTREEIEEKAKDIVVGAMQRTACNHAAETTGTVVNLPSEEMKGRIIGKEGRNIKTIERMTGCELIIDETPEVLVISSFSPIRRRVCQLAVEKLITDGRIQPAKIEEYIEEAKKDLAIDLRKSGEEALHKMGIVGIDPKLTSIVGRLKYRTSYGQNVLNHSLEVGYLSALMAEEIGIDPSKAKRAGFFHDIGKAIDHETQGAHTELGYQILKKFNMDEDTAQVALTHHDTNPPLLLTKLCMAGDAISASRVGARRDTYEQYVARLEELEKTAKDFPGVDKVYAIQAGREVRIFVNPTEVDDYQAYNLAKDIARKVESELQYPGEIKVNVIRETRTIEYAR</sequence>
<keyword evidence="1 5" id="KW-0540">Nuclease</keyword>
<dbReference type="PROSITE" id="PS51831">
    <property type="entry name" value="HD"/>
    <property type="match status" value="1"/>
</dbReference>
<evidence type="ECO:0000259" key="8">
    <source>
        <dbReference type="PROSITE" id="PS51831"/>
    </source>
</evidence>
<accession>A0A2H0TR50</accession>
<dbReference type="InterPro" id="IPR003607">
    <property type="entry name" value="HD/PDEase_dom"/>
</dbReference>
<dbReference type="GO" id="GO:0004521">
    <property type="term" value="F:RNA endonuclease activity"/>
    <property type="evidence" value="ECO:0007669"/>
    <property type="project" value="UniProtKB-UniRule"/>
</dbReference>
<dbReference type="EC" id="3.1.-.-" evidence="5 6"/>
<proteinExistence type="inferred from homology"/>
<gene>
    <name evidence="5 9" type="primary">rny</name>
    <name evidence="9" type="ORF">COU35_04725</name>
</gene>
<dbReference type="SUPFAM" id="SSF109604">
    <property type="entry name" value="HD-domain/PDEase-like"/>
    <property type="match status" value="1"/>
</dbReference>
<dbReference type="InterPro" id="IPR004088">
    <property type="entry name" value="KH_dom_type_1"/>
</dbReference>
<organism evidence="9 10">
    <name type="scientific">Candidatus Magasanikbacteria bacterium CG10_big_fil_rev_8_21_14_0_10_47_10</name>
    <dbReference type="NCBI Taxonomy" id="1974652"/>
    <lineage>
        <taxon>Bacteria</taxon>
        <taxon>Candidatus Magasanikiibacteriota</taxon>
    </lineage>
</organism>
<evidence type="ECO:0000256" key="3">
    <source>
        <dbReference type="ARBA" id="ARBA00022801"/>
    </source>
</evidence>
<evidence type="ECO:0000256" key="4">
    <source>
        <dbReference type="ARBA" id="ARBA00022884"/>
    </source>
</evidence>
<dbReference type="PANTHER" id="PTHR12826">
    <property type="entry name" value="RIBONUCLEASE Y"/>
    <property type="match status" value="1"/>
</dbReference>
<evidence type="ECO:0000256" key="2">
    <source>
        <dbReference type="ARBA" id="ARBA00022759"/>
    </source>
</evidence>
<dbReference type="CDD" id="cd00077">
    <property type="entry name" value="HDc"/>
    <property type="match status" value="1"/>
</dbReference>
<dbReference type="NCBIfam" id="TIGR00277">
    <property type="entry name" value="HDIG"/>
    <property type="match status" value="1"/>
</dbReference>
<evidence type="ECO:0000313" key="9">
    <source>
        <dbReference type="EMBL" id="PIR74016.1"/>
    </source>
</evidence>
<dbReference type="HAMAP" id="MF_00335">
    <property type="entry name" value="RNase_Y"/>
    <property type="match status" value="1"/>
</dbReference>
<dbReference type="SMART" id="SM00471">
    <property type="entry name" value="HDc"/>
    <property type="match status" value="1"/>
</dbReference>
<reference evidence="10" key="1">
    <citation type="submission" date="2017-09" db="EMBL/GenBank/DDBJ databases">
        <title>Depth-based differentiation of microbial function through sediment-hosted aquifers and enrichment of novel symbionts in the deep terrestrial subsurface.</title>
        <authorList>
            <person name="Probst A.J."/>
            <person name="Ladd B."/>
            <person name="Jarett J.K."/>
            <person name="Geller-Mcgrath D.E."/>
            <person name="Sieber C.M.K."/>
            <person name="Emerson J.B."/>
            <person name="Anantharaman K."/>
            <person name="Thomas B.C."/>
            <person name="Malmstrom R."/>
            <person name="Stieglmeier M."/>
            <person name="Klingl A."/>
            <person name="Woyke T."/>
            <person name="Ryan C.M."/>
            <person name="Banfield J.F."/>
        </authorList>
    </citation>
    <scope>NUCLEOTIDE SEQUENCE [LARGE SCALE GENOMIC DNA]</scope>
</reference>
<dbReference type="NCBIfam" id="TIGR03319">
    <property type="entry name" value="RNase_Y"/>
    <property type="match status" value="1"/>
</dbReference>
<feature type="coiled-coil region" evidence="7">
    <location>
        <begin position="64"/>
        <end position="126"/>
    </location>
</feature>
<dbReference type="GO" id="GO:0006402">
    <property type="term" value="P:mRNA catabolic process"/>
    <property type="evidence" value="ECO:0007669"/>
    <property type="project" value="UniProtKB-UniRule"/>
</dbReference>
<dbReference type="Pfam" id="PF00013">
    <property type="entry name" value="KH_1"/>
    <property type="match status" value="1"/>
</dbReference>
<dbReference type="PROSITE" id="PS50084">
    <property type="entry name" value="KH_TYPE_1"/>
    <property type="match status" value="1"/>
</dbReference>
<keyword evidence="2 5" id="KW-0255">Endonuclease</keyword>
<comment type="caution">
    <text evidence="9">The sequence shown here is derived from an EMBL/GenBank/DDBJ whole genome shotgun (WGS) entry which is preliminary data.</text>
</comment>
<evidence type="ECO:0000313" key="10">
    <source>
        <dbReference type="Proteomes" id="UP000230154"/>
    </source>
</evidence>